<protein>
    <submittedName>
        <fullName evidence="2">DUF2007 domain-containing protein</fullName>
    </submittedName>
</protein>
<dbReference type="AlphaFoldDB" id="A0A7V7FZG7"/>
<name>A0A7V7FZG7_9GAMM</name>
<dbReference type="Proteomes" id="UP000486760">
    <property type="component" value="Unassembled WGS sequence"/>
</dbReference>
<dbReference type="EMBL" id="VTPY01000004">
    <property type="protein sequence ID" value="KAA0012153.1"/>
    <property type="molecule type" value="Genomic_DNA"/>
</dbReference>
<dbReference type="InterPro" id="IPR018551">
    <property type="entry name" value="DUF2007"/>
</dbReference>
<organism evidence="2 3">
    <name type="scientific">Billgrantia pellis</name>
    <dbReference type="NCBI Taxonomy" id="2606936"/>
    <lineage>
        <taxon>Bacteria</taxon>
        <taxon>Pseudomonadati</taxon>
        <taxon>Pseudomonadota</taxon>
        <taxon>Gammaproteobacteria</taxon>
        <taxon>Oceanospirillales</taxon>
        <taxon>Halomonadaceae</taxon>
        <taxon>Billgrantia</taxon>
    </lineage>
</organism>
<evidence type="ECO:0000313" key="2">
    <source>
        <dbReference type="EMBL" id="KAA0012153.1"/>
    </source>
</evidence>
<keyword evidence="3" id="KW-1185">Reference proteome</keyword>
<evidence type="ECO:0000313" key="3">
    <source>
        <dbReference type="Proteomes" id="UP000486760"/>
    </source>
</evidence>
<dbReference type="RefSeq" id="WP_149328714.1">
    <property type="nucleotide sequence ID" value="NZ_VTPY01000004.1"/>
</dbReference>
<dbReference type="Pfam" id="PF09413">
    <property type="entry name" value="DUF2007"/>
    <property type="match status" value="1"/>
</dbReference>
<comment type="caution">
    <text evidence="2">The sequence shown here is derived from an EMBL/GenBank/DDBJ whole genome shotgun (WGS) entry which is preliminary data.</text>
</comment>
<feature type="domain" description="DUF2007" evidence="1">
    <location>
        <begin position="4"/>
        <end position="69"/>
    </location>
</feature>
<reference evidence="2 3" key="1">
    <citation type="submission" date="2019-08" db="EMBL/GenBank/DDBJ databases">
        <title>Bioinformatics analysis of the strain L3 and L5.</title>
        <authorList>
            <person name="Li X."/>
        </authorList>
    </citation>
    <scope>NUCLEOTIDE SEQUENCE [LARGE SCALE GENOMIC DNA]</scope>
    <source>
        <strain evidence="2 3">L5</strain>
    </source>
</reference>
<proteinExistence type="predicted"/>
<gene>
    <name evidence="2" type="ORF">F0A17_12790</name>
</gene>
<sequence length="104" mass="11362">MNYVRVFAHSNALLVCHVRNVLAAAGIPVELRNMVLGGGAGELPLGECEPEVWVASHNRKHADTIIREALEGVSEAPEWICPSSCGERLEGVFEACWQCSDKEM</sequence>
<evidence type="ECO:0000259" key="1">
    <source>
        <dbReference type="Pfam" id="PF09413"/>
    </source>
</evidence>
<accession>A0A7V7FZG7</accession>